<dbReference type="NCBIfam" id="TIGR00152">
    <property type="entry name" value="dephospho-CoA kinase"/>
    <property type="match status" value="1"/>
</dbReference>
<keyword evidence="3 5" id="KW-0418">Kinase</keyword>
<dbReference type="InterPro" id="IPR001977">
    <property type="entry name" value="Depp_CoAkinase"/>
</dbReference>
<comment type="function">
    <text evidence="3">Catalyzes the phosphorylation of the 3'-hydroxyl group of dephosphocoenzyme A to form coenzyme A.</text>
</comment>
<evidence type="ECO:0000256" key="4">
    <source>
        <dbReference type="NCBIfam" id="TIGR00152"/>
    </source>
</evidence>
<dbReference type="Pfam" id="PF01121">
    <property type="entry name" value="CoaE"/>
    <property type="match status" value="1"/>
</dbReference>
<dbReference type="RefSeq" id="WP_278057393.1">
    <property type="nucleotide sequence ID" value="NZ_CP121247.1"/>
</dbReference>
<dbReference type="EMBL" id="JAUSQW010000001">
    <property type="protein sequence ID" value="MDP9799983.1"/>
    <property type="molecule type" value="Genomic_DNA"/>
</dbReference>
<dbReference type="HAMAP" id="MF_00376">
    <property type="entry name" value="Dephospho_CoA_kinase"/>
    <property type="match status" value="1"/>
</dbReference>
<dbReference type="SUPFAM" id="SSF52540">
    <property type="entry name" value="P-loop containing nucleoside triphosphate hydrolases"/>
    <property type="match status" value="1"/>
</dbReference>
<comment type="caution">
    <text evidence="5">The sequence shown here is derived from an EMBL/GenBank/DDBJ whole genome shotgun (WGS) entry which is preliminary data.</text>
</comment>
<proteinExistence type="inferred from homology"/>
<dbReference type="EC" id="2.7.1.24" evidence="3 4"/>
<dbReference type="InterPro" id="IPR027417">
    <property type="entry name" value="P-loop_NTPase"/>
</dbReference>
<dbReference type="PANTHER" id="PTHR10695:SF46">
    <property type="entry name" value="BIFUNCTIONAL COENZYME A SYNTHASE-RELATED"/>
    <property type="match status" value="1"/>
</dbReference>
<dbReference type="Gene3D" id="3.40.50.300">
    <property type="entry name" value="P-loop containing nucleotide triphosphate hydrolases"/>
    <property type="match status" value="1"/>
</dbReference>
<comment type="catalytic activity">
    <reaction evidence="3">
        <text>3'-dephospho-CoA + ATP = ADP + CoA + H(+)</text>
        <dbReference type="Rhea" id="RHEA:18245"/>
        <dbReference type="ChEBI" id="CHEBI:15378"/>
        <dbReference type="ChEBI" id="CHEBI:30616"/>
        <dbReference type="ChEBI" id="CHEBI:57287"/>
        <dbReference type="ChEBI" id="CHEBI:57328"/>
        <dbReference type="ChEBI" id="CHEBI:456216"/>
        <dbReference type="EC" id="2.7.1.24"/>
    </reaction>
</comment>
<evidence type="ECO:0000313" key="5">
    <source>
        <dbReference type="EMBL" id="MDP9799983.1"/>
    </source>
</evidence>
<protein>
    <recommendedName>
        <fullName evidence="3 4">Dephospho-CoA kinase</fullName>
        <ecNumber evidence="3 4">2.7.1.24</ecNumber>
    </recommendedName>
    <alternativeName>
        <fullName evidence="3">Dephosphocoenzyme A kinase</fullName>
    </alternativeName>
</protein>
<keyword evidence="1 3" id="KW-0547">Nucleotide-binding</keyword>
<keyword evidence="2 3" id="KW-0067">ATP-binding</keyword>
<sequence length="210" mass="22778">MIVVVTGGIGSGKSTVARLLAEHGASVIDYDQVAREAVEPGTPALAQIVAQWGSDVIGRFGALDRATLARRVFADPLQLQQLNSIVHPRIGQIVAKRESAILEADPGAIIVREVPLYTPDSFAATGVDFVVAVSVPENARIARLVEQRGMSESDARARIANQLRDEEREVFSDVVIHNDGNLDALVEQVDTLWAWLRREQGRSPHTDVGE</sequence>
<reference evidence="5 6" key="1">
    <citation type="submission" date="2023-07" db="EMBL/GenBank/DDBJ databases">
        <title>Sequencing the genomes of 1000 actinobacteria strains.</title>
        <authorList>
            <person name="Klenk H.-P."/>
        </authorList>
    </citation>
    <scope>NUCLEOTIDE SEQUENCE [LARGE SCALE GENOMIC DNA]</scope>
    <source>
        <strain evidence="5 6">DSM 102162</strain>
    </source>
</reference>
<name>A0ABT9N8W7_9ACTO</name>
<evidence type="ECO:0000256" key="3">
    <source>
        <dbReference type="HAMAP-Rule" id="MF_00376"/>
    </source>
</evidence>
<dbReference type="CDD" id="cd02022">
    <property type="entry name" value="DPCK"/>
    <property type="match status" value="1"/>
</dbReference>
<organism evidence="5 6">
    <name type="scientific">Arcanobacterium wilhelmae</name>
    <dbReference type="NCBI Taxonomy" id="1803177"/>
    <lineage>
        <taxon>Bacteria</taxon>
        <taxon>Bacillati</taxon>
        <taxon>Actinomycetota</taxon>
        <taxon>Actinomycetes</taxon>
        <taxon>Actinomycetales</taxon>
        <taxon>Actinomycetaceae</taxon>
        <taxon>Arcanobacterium</taxon>
    </lineage>
</organism>
<comment type="similarity">
    <text evidence="3">Belongs to the CoaE family.</text>
</comment>
<keyword evidence="3 5" id="KW-0808">Transferase</keyword>
<keyword evidence="6" id="KW-1185">Reference proteome</keyword>
<dbReference type="PROSITE" id="PS51219">
    <property type="entry name" value="DPCK"/>
    <property type="match status" value="1"/>
</dbReference>
<gene>
    <name evidence="3" type="primary">coaE</name>
    <name evidence="5" type="ORF">J2S49_000059</name>
</gene>
<comment type="subcellular location">
    <subcellularLocation>
        <location evidence="3">Cytoplasm</location>
    </subcellularLocation>
</comment>
<evidence type="ECO:0000313" key="6">
    <source>
        <dbReference type="Proteomes" id="UP001235966"/>
    </source>
</evidence>
<dbReference type="PANTHER" id="PTHR10695">
    <property type="entry name" value="DEPHOSPHO-COA KINASE-RELATED"/>
    <property type="match status" value="1"/>
</dbReference>
<keyword evidence="3" id="KW-0963">Cytoplasm</keyword>
<evidence type="ECO:0000256" key="1">
    <source>
        <dbReference type="ARBA" id="ARBA00022741"/>
    </source>
</evidence>
<accession>A0ABT9N8W7</accession>
<feature type="binding site" evidence="3">
    <location>
        <begin position="10"/>
        <end position="15"/>
    </location>
    <ligand>
        <name>ATP</name>
        <dbReference type="ChEBI" id="CHEBI:30616"/>
    </ligand>
</feature>
<comment type="pathway">
    <text evidence="3">Cofactor biosynthesis; coenzyme A biosynthesis; CoA from (R)-pantothenate: step 5/5.</text>
</comment>
<keyword evidence="3" id="KW-0173">Coenzyme A biosynthesis</keyword>
<evidence type="ECO:0000256" key="2">
    <source>
        <dbReference type="ARBA" id="ARBA00022840"/>
    </source>
</evidence>
<dbReference type="GO" id="GO:0004140">
    <property type="term" value="F:dephospho-CoA kinase activity"/>
    <property type="evidence" value="ECO:0007669"/>
    <property type="project" value="UniProtKB-EC"/>
</dbReference>
<dbReference type="Proteomes" id="UP001235966">
    <property type="component" value="Unassembled WGS sequence"/>
</dbReference>